<accession>A0AAJ0MMX0</accession>
<sequence>MLQMATSPLPKIGKNTARAASRRDTTAVQISQITYTTLHYREKEGKREPCPAYGSRPAYLVGCALRRRQVSRHTRRERFEHEKNGRIECLSTPLPRTARSSKQGSVSYHETEPIGCQVLPFSCPGSSNQACCCCWLLSLVAVIVLDLVTTSCGMLADSFCAGPDNGANSNKLNLAIHSLPTMYTTWSLVPLDPTCYVLPRRNTL</sequence>
<name>A0AAJ0MMX0_9PEZI</name>
<proteinExistence type="predicted"/>
<evidence type="ECO:0000313" key="2">
    <source>
        <dbReference type="EMBL" id="KAK3486724.1"/>
    </source>
</evidence>
<keyword evidence="3" id="KW-1185">Reference proteome</keyword>
<protein>
    <submittedName>
        <fullName evidence="2">Uncharacterized protein</fullName>
    </submittedName>
</protein>
<reference evidence="2 3" key="1">
    <citation type="journal article" date="2023" name="Mol. Phylogenet. Evol.">
        <title>Genome-scale phylogeny and comparative genomics of the fungal order Sordariales.</title>
        <authorList>
            <person name="Hensen N."/>
            <person name="Bonometti L."/>
            <person name="Westerberg I."/>
            <person name="Brannstrom I.O."/>
            <person name="Guillou S."/>
            <person name="Cros-Aarteil S."/>
            <person name="Calhoun S."/>
            <person name="Haridas S."/>
            <person name="Kuo A."/>
            <person name="Mondo S."/>
            <person name="Pangilinan J."/>
            <person name="Riley R."/>
            <person name="LaButti K."/>
            <person name="Andreopoulos B."/>
            <person name="Lipzen A."/>
            <person name="Chen C."/>
            <person name="Yan M."/>
            <person name="Daum C."/>
            <person name="Ng V."/>
            <person name="Clum A."/>
            <person name="Steindorff A."/>
            <person name="Ohm R.A."/>
            <person name="Martin F."/>
            <person name="Silar P."/>
            <person name="Natvig D.O."/>
            <person name="Lalanne C."/>
            <person name="Gautier V."/>
            <person name="Ament-Velasquez S.L."/>
            <person name="Kruys A."/>
            <person name="Hutchinson M.I."/>
            <person name="Powell A.J."/>
            <person name="Barry K."/>
            <person name="Miller A.N."/>
            <person name="Grigoriev I.V."/>
            <person name="Debuchy R."/>
            <person name="Gladieux P."/>
            <person name="Hiltunen Thoren M."/>
            <person name="Johannesson H."/>
        </authorList>
    </citation>
    <scope>NUCLEOTIDE SEQUENCE [LARGE SCALE GENOMIC DNA]</scope>
    <source>
        <strain evidence="2 3">FGSC 10403</strain>
    </source>
</reference>
<evidence type="ECO:0000313" key="3">
    <source>
        <dbReference type="Proteomes" id="UP001285908"/>
    </source>
</evidence>
<dbReference type="EMBL" id="JAULSX010000008">
    <property type="protein sequence ID" value="KAK3486724.1"/>
    <property type="molecule type" value="Genomic_DNA"/>
</dbReference>
<dbReference type="Proteomes" id="UP001285908">
    <property type="component" value="Unassembled WGS sequence"/>
</dbReference>
<organism evidence="2 3">
    <name type="scientific">Neurospora hispaniola</name>
    <dbReference type="NCBI Taxonomy" id="588809"/>
    <lineage>
        <taxon>Eukaryota</taxon>
        <taxon>Fungi</taxon>
        <taxon>Dikarya</taxon>
        <taxon>Ascomycota</taxon>
        <taxon>Pezizomycotina</taxon>
        <taxon>Sordariomycetes</taxon>
        <taxon>Sordariomycetidae</taxon>
        <taxon>Sordariales</taxon>
        <taxon>Sordariaceae</taxon>
        <taxon>Neurospora</taxon>
    </lineage>
</organism>
<gene>
    <name evidence="2" type="ORF">B0T23DRAFT_232510</name>
</gene>
<dbReference type="RefSeq" id="XP_062689281.1">
    <property type="nucleotide sequence ID" value="XM_062833909.1"/>
</dbReference>
<feature type="region of interest" description="Disordered" evidence="1">
    <location>
        <begin position="1"/>
        <end position="25"/>
    </location>
</feature>
<dbReference type="AlphaFoldDB" id="A0AAJ0MMX0"/>
<evidence type="ECO:0000256" key="1">
    <source>
        <dbReference type="SAM" id="MobiDB-lite"/>
    </source>
</evidence>
<comment type="caution">
    <text evidence="2">The sequence shown here is derived from an EMBL/GenBank/DDBJ whole genome shotgun (WGS) entry which is preliminary data.</text>
</comment>
<dbReference type="GeneID" id="87871531"/>